<feature type="region of interest" description="Disordered" evidence="2">
    <location>
        <begin position="718"/>
        <end position="748"/>
    </location>
</feature>
<comment type="caution">
    <text evidence="3">The sequence shown here is derived from an EMBL/GenBank/DDBJ whole genome shotgun (WGS) entry which is preliminary data.</text>
</comment>
<feature type="compositionally biased region" description="Basic and acidic residues" evidence="2">
    <location>
        <begin position="165"/>
        <end position="176"/>
    </location>
</feature>
<reference evidence="3 4" key="1">
    <citation type="journal article" date="2018" name="Cell">
        <title>The Chara Genome: Secondary Complexity and Implications for Plant Terrestrialization.</title>
        <authorList>
            <person name="Nishiyama T."/>
            <person name="Sakayama H."/>
            <person name="Vries J.D."/>
            <person name="Buschmann H."/>
            <person name="Saint-Marcoux D."/>
            <person name="Ullrich K.K."/>
            <person name="Haas F.B."/>
            <person name="Vanderstraeten L."/>
            <person name="Becker D."/>
            <person name="Lang D."/>
            <person name="Vosolsobe S."/>
            <person name="Rombauts S."/>
            <person name="Wilhelmsson P.K.I."/>
            <person name="Janitza P."/>
            <person name="Kern R."/>
            <person name="Heyl A."/>
            <person name="Rumpler F."/>
            <person name="Villalobos L.I.A.C."/>
            <person name="Clay J.M."/>
            <person name="Skokan R."/>
            <person name="Toyoda A."/>
            <person name="Suzuki Y."/>
            <person name="Kagoshima H."/>
            <person name="Schijlen E."/>
            <person name="Tajeshwar N."/>
            <person name="Catarino B."/>
            <person name="Hetherington A.J."/>
            <person name="Saltykova A."/>
            <person name="Bonnot C."/>
            <person name="Breuninger H."/>
            <person name="Symeonidi A."/>
            <person name="Radhakrishnan G.V."/>
            <person name="Van Nieuwerburgh F."/>
            <person name="Deforce D."/>
            <person name="Chang C."/>
            <person name="Karol K.G."/>
            <person name="Hedrich R."/>
            <person name="Ulvskov P."/>
            <person name="Glockner G."/>
            <person name="Delwiche C.F."/>
            <person name="Petrasek J."/>
            <person name="Van de Peer Y."/>
            <person name="Friml J."/>
            <person name="Beilby M."/>
            <person name="Dolan L."/>
            <person name="Kohara Y."/>
            <person name="Sugano S."/>
            <person name="Fujiyama A."/>
            <person name="Delaux P.-M."/>
            <person name="Quint M."/>
            <person name="TheiBen G."/>
            <person name="Hagemann M."/>
            <person name="Harholt J."/>
            <person name="Dunand C."/>
            <person name="Zachgo S."/>
            <person name="Langdale J."/>
            <person name="Maumus F."/>
            <person name="Straeten D.V.D."/>
            <person name="Gould S.B."/>
            <person name="Rensing S.A."/>
        </authorList>
    </citation>
    <scope>NUCLEOTIDE SEQUENCE [LARGE SCALE GENOMIC DNA]</scope>
    <source>
        <strain evidence="3 4">S276</strain>
    </source>
</reference>
<organism evidence="3 4">
    <name type="scientific">Chara braunii</name>
    <name type="common">Braun's stonewort</name>
    <dbReference type="NCBI Taxonomy" id="69332"/>
    <lineage>
        <taxon>Eukaryota</taxon>
        <taxon>Viridiplantae</taxon>
        <taxon>Streptophyta</taxon>
        <taxon>Charophyceae</taxon>
        <taxon>Charales</taxon>
        <taxon>Characeae</taxon>
        <taxon>Chara</taxon>
    </lineage>
</organism>
<proteinExistence type="predicted"/>
<feature type="compositionally biased region" description="Gly residues" evidence="2">
    <location>
        <begin position="826"/>
        <end position="836"/>
    </location>
</feature>
<feature type="compositionally biased region" description="Polar residues" evidence="2">
    <location>
        <begin position="617"/>
        <end position="626"/>
    </location>
</feature>
<feature type="compositionally biased region" description="Polar residues" evidence="2">
    <location>
        <begin position="223"/>
        <end position="233"/>
    </location>
</feature>
<dbReference type="PANTHER" id="PTHR47871:SF2">
    <property type="entry name" value="OS03G0221300 PROTEIN"/>
    <property type="match status" value="1"/>
</dbReference>
<feature type="region of interest" description="Disordered" evidence="2">
    <location>
        <begin position="289"/>
        <end position="367"/>
    </location>
</feature>
<name>A0A388KSQ6_CHABU</name>
<feature type="compositionally biased region" description="Polar residues" evidence="2">
    <location>
        <begin position="110"/>
        <end position="142"/>
    </location>
</feature>
<accession>A0A388KSQ6</accession>
<dbReference type="Gramene" id="GBG73076">
    <property type="protein sequence ID" value="GBG73076"/>
    <property type="gene ID" value="CBR_g12792"/>
</dbReference>
<dbReference type="PANTHER" id="PTHR47871">
    <property type="entry name" value="NAC DOMAIN-CONTAINING PROTEIN 8"/>
    <property type="match status" value="1"/>
</dbReference>
<feature type="compositionally biased region" description="Polar residues" evidence="2">
    <location>
        <begin position="599"/>
        <end position="608"/>
    </location>
</feature>
<sequence length="1557" mass="167266">MADDGPSLGGTPGNPTLGGETHGHPTLGGGTHGKPLGGGTHGKPHGGETHGKPLGGGTHGKPLGGGTHGRNLQKDGGGGTERKTIPEDHRLLHDGEDPQRNDADGVNEAMVTSQNQSRVWPQNSNFQRNAGPSHAWSQNGHFQQDADPARVRIQSNFFRKNLADGIDRKSMPDPRCFHGVGNPQKVGSDNARRSTAPAHARFSGGNCGRNLESDSIKGIGQGTMPNHSASQRVGNPRKADGLRSSNEMVSGIEYDRSEDAAVKPSQGDQIDTVHCTGAINGIVFAVPAWNNGTPTDHSRSTSETRCNSVTEEESQPDDSAVLLSSASSVSCQDDGTTPAKKRSRPGRAERNKKRRRKNASQPSTPVANAAMEKLHGAGAASPMKKQGTDKLPHVKLELPEEEDETGREAQVQRNDLDDQVTGIARADVDNRVAGLAIVVTGITANIKKELPSDCDAVAEAPDGGKARESPARCLPLEAGAPYVPCTNSDSRSEKSEENGLQVGYCSAKGRSGLSTSGSEQDLDLLNLLDKVLQGRESRSGPTAVPSQSVKVQEPSVDMPTSRSLQQKNHRNFHDRDGGAGRPNFVKEEEDRRVIVSASPHVSGSTTPEVMQREQACGSPSPNQKSGGRQVPESRAALAKNIAALNCNKQLVIEQQHRHCQSQVSVCANHGTSSDAAFGCAAVRPLRVCSPKSPTAVNCGEQHSGWQFRPPVPVFPTHETPADGTCGPRQVYSPPKPPSNPGDAFVSTPHHGKVHEAVTTPLAQRQMGGGGSPHGKPNTQTFPPGSRPGCPPGKGGGCAVQTNAKGGKKQEGGAKCHVSQQPESGAGPSGKQGGGVKGHVSQQPELGAGPSGVRSPLGGSKQGEVIEDSKQLCTKLMEQLFSVIERRERTVSIREKALGGDMIWLLSEAKRVGEEKTEVENSTKKSLLLRDEAREERRRCQSEADRAQSKAEQLEKLVTEHSILLTEVNQKQSMLKTAQEELELKEKRLADLEQLLLAREKKLARRERTVLRLHQQLLLREKELLPKGSVTESGQEEEPPLSCEGRLPARGELVAAEAHVKVEANSAPAMPGPGEFMDGVENCSAALASRQRAVEPTDAGVDVQHSREGGSTPKAAEGEGRESGGNAAGVGQCVDAVKHLKVPKQEPVDYHDGTHLQEIWPGSGPEAWCGGDPRFNGSTYAEIDSAAGQCRETPGSLECVKMEVDWNALGCARDDHAARGVKEKCDGANGFGSQLRHAWVKEEDEDSTEGEDDGDNLVDVPLWHIVRARKKEAGAAAVAQVQKNDVMAEEKKLVVVSVEEALRKDAPDLLESLTERGLILEGLQLYEEGADHGREFHELQKVLTKLWAMDGASDGPPLPTMQVPNAVATTKLGKYCLDCLIALIEQTQYMKKRGLDVSWGWCRRLHSFLFVFQKHNRIVLERPEYGCATYFFEIAHPAPIEWQIQRLISVLSVSNVGRTALLENRPLEVGKDLTKEDAEMLEGFGWAPNSGLGSLLNFCDRVVHLKGVREESKDWRRQIGEKLMAGYAQGGIPQQHGIGKHEAMDEEEAGMCNAVAVC</sequence>
<feature type="coiled-coil region" evidence="1">
    <location>
        <begin position="929"/>
        <end position="1001"/>
    </location>
</feature>
<feature type="compositionally biased region" description="Low complexity" evidence="2">
    <location>
        <begin position="317"/>
        <end position="330"/>
    </location>
</feature>
<gene>
    <name evidence="3" type="ORF">CBR_g12792</name>
</gene>
<evidence type="ECO:0000256" key="2">
    <source>
        <dbReference type="SAM" id="MobiDB-lite"/>
    </source>
</evidence>
<feature type="region of interest" description="Disordered" evidence="2">
    <location>
        <begin position="165"/>
        <end position="244"/>
    </location>
</feature>
<protein>
    <submittedName>
        <fullName evidence="3">Uncharacterized protein</fullName>
    </submittedName>
</protein>
<keyword evidence="1" id="KW-0175">Coiled coil</keyword>
<evidence type="ECO:0000313" key="4">
    <source>
        <dbReference type="Proteomes" id="UP000265515"/>
    </source>
</evidence>
<feature type="region of interest" description="Disordered" evidence="2">
    <location>
        <begin position="1093"/>
        <end position="1126"/>
    </location>
</feature>
<evidence type="ECO:0000313" key="3">
    <source>
        <dbReference type="EMBL" id="GBG73076.1"/>
    </source>
</evidence>
<feature type="compositionally biased region" description="Basic and acidic residues" evidence="2">
    <location>
        <begin position="80"/>
        <end position="103"/>
    </location>
</feature>
<feature type="compositionally biased region" description="Gly residues" evidence="2">
    <location>
        <begin position="26"/>
        <end position="41"/>
    </location>
</feature>
<dbReference type="EMBL" id="BFEA01000177">
    <property type="protein sequence ID" value="GBG73076.1"/>
    <property type="molecule type" value="Genomic_DNA"/>
</dbReference>
<feature type="region of interest" description="Disordered" evidence="2">
    <location>
        <begin position="536"/>
        <end position="632"/>
    </location>
</feature>
<dbReference type="OrthoDB" id="2021147at2759"/>
<evidence type="ECO:0000256" key="1">
    <source>
        <dbReference type="SAM" id="Coils"/>
    </source>
</evidence>
<keyword evidence="4" id="KW-1185">Reference proteome</keyword>
<feature type="compositionally biased region" description="Gly residues" evidence="2">
    <location>
        <begin position="53"/>
        <end position="68"/>
    </location>
</feature>
<feature type="compositionally biased region" description="Basic and acidic residues" evidence="2">
    <location>
        <begin position="571"/>
        <end position="593"/>
    </location>
</feature>
<dbReference type="Proteomes" id="UP000265515">
    <property type="component" value="Unassembled WGS sequence"/>
</dbReference>
<feature type="compositionally biased region" description="Basic residues" evidence="2">
    <location>
        <begin position="339"/>
        <end position="358"/>
    </location>
</feature>
<feature type="region of interest" description="Disordered" evidence="2">
    <location>
        <begin position="1"/>
        <end position="147"/>
    </location>
</feature>
<feature type="region of interest" description="Disordered" evidence="2">
    <location>
        <begin position="763"/>
        <end position="861"/>
    </location>
</feature>